<dbReference type="PANTHER" id="PTHR43406:SF1">
    <property type="entry name" value="TRYPTOPHAN SYNTHASE ALPHA CHAIN, CHLOROPLASTIC"/>
    <property type="match status" value="1"/>
</dbReference>
<gene>
    <name evidence="9" type="primary">trpA</name>
    <name evidence="11" type="ORF">F9U64_08275</name>
</gene>
<keyword evidence="4 9" id="KW-0028">Amino-acid biosynthesis</keyword>
<accession>A0A7C8GUI9</accession>
<evidence type="ECO:0000313" key="12">
    <source>
        <dbReference type="Proteomes" id="UP000480246"/>
    </source>
</evidence>
<dbReference type="GO" id="GO:0005829">
    <property type="term" value="C:cytosol"/>
    <property type="evidence" value="ECO:0007669"/>
    <property type="project" value="TreeGrafter"/>
</dbReference>
<dbReference type="AlphaFoldDB" id="A0A7C8GUI9"/>
<dbReference type="InterPro" id="IPR018204">
    <property type="entry name" value="Trp_synthase_alpha_AS"/>
</dbReference>
<evidence type="ECO:0000256" key="3">
    <source>
        <dbReference type="ARBA" id="ARBA00011270"/>
    </source>
</evidence>
<proteinExistence type="inferred from homology"/>
<evidence type="ECO:0000256" key="2">
    <source>
        <dbReference type="ARBA" id="ARBA00004733"/>
    </source>
</evidence>
<dbReference type="Gene3D" id="3.20.20.70">
    <property type="entry name" value="Aldolase class I"/>
    <property type="match status" value="1"/>
</dbReference>
<evidence type="ECO:0000256" key="8">
    <source>
        <dbReference type="ARBA" id="ARBA00049047"/>
    </source>
</evidence>
<dbReference type="OrthoDB" id="9804578at2"/>
<dbReference type="PROSITE" id="PS00167">
    <property type="entry name" value="TRP_SYNTHASE_ALPHA"/>
    <property type="match status" value="1"/>
</dbReference>
<dbReference type="FunFam" id="3.20.20.70:FF:000037">
    <property type="entry name" value="Tryptophan synthase alpha chain"/>
    <property type="match status" value="1"/>
</dbReference>
<dbReference type="HAMAP" id="MF_00131">
    <property type="entry name" value="Trp_synth_alpha"/>
    <property type="match status" value="1"/>
</dbReference>
<dbReference type="Proteomes" id="UP000480246">
    <property type="component" value="Unassembled WGS sequence"/>
</dbReference>
<dbReference type="SUPFAM" id="SSF51366">
    <property type="entry name" value="Ribulose-phoshate binding barrel"/>
    <property type="match status" value="1"/>
</dbReference>
<dbReference type="NCBIfam" id="TIGR00262">
    <property type="entry name" value="trpA"/>
    <property type="match status" value="1"/>
</dbReference>
<dbReference type="EMBL" id="WEID01000038">
    <property type="protein sequence ID" value="KAB8137666.1"/>
    <property type="molecule type" value="Genomic_DNA"/>
</dbReference>
<dbReference type="GO" id="GO:0004834">
    <property type="term" value="F:tryptophan synthase activity"/>
    <property type="evidence" value="ECO:0007669"/>
    <property type="project" value="UniProtKB-UniRule"/>
</dbReference>
<evidence type="ECO:0000256" key="5">
    <source>
        <dbReference type="ARBA" id="ARBA00022822"/>
    </source>
</evidence>
<keyword evidence="5 9" id="KW-0822">Tryptophan biosynthesis</keyword>
<evidence type="ECO:0000313" key="11">
    <source>
        <dbReference type="EMBL" id="KAB8137666.1"/>
    </source>
</evidence>
<feature type="active site" description="Proton acceptor" evidence="9">
    <location>
        <position position="51"/>
    </location>
</feature>
<dbReference type="InterPro" id="IPR002028">
    <property type="entry name" value="Trp_synthase_suA"/>
</dbReference>
<comment type="caution">
    <text evidence="11">The sequence shown here is derived from an EMBL/GenBank/DDBJ whole genome shotgun (WGS) entry which is preliminary data.</text>
</comment>
<evidence type="ECO:0000256" key="1">
    <source>
        <dbReference type="ARBA" id="ARBA00003365"/>
    </source>
</evidence>
<protein>
    <recommendedName>
        <fullName evidence="9">Tryptophan synthase alpha chain</fullName>
        <ecNumber evidence="9">4.2.1.20</ecNumber>
    </recommendedName>
</protein>
<sequence>MGKEKLAAAFQAVKERGDKAFVPYIMAGDGGLDQLDEQLAFLEDAGATVVELGIAFSDPVADGPTIQEAGIRALAGGVSLRAVLEKLKEKKNERNIPIVLMTYINPIHAYGVKEFAATCVEAGVDGLIIPDLPLEEEGLVTDLLTENEVALIRLAALTSTADRLEEIAKRTEGFLYAVTVTGTTGERSSFKENLGEHLEKLRETCEVPVLAGFGVSTPEHVASLTEQCDGVVVGSRVVDLLHKGDRDTIRELIDSARISKVK</sequence>
<organism evidence="11 12">
    <name type="scientific">Gracilibacillus oryzae</name>
    <dbReference type="NCBI Taxonomy" id="1672701"/>
    <lineage>
        <taxon>Bacteria</taxon>
        <taxon>Bacillati</taxon>
        <taxon>Bacillota</taxon>
        <taxon>Bacilli</taxon>
        <taxon>Bacillales</taxon>
        <taxon>Bacillaceae</taxon>
        <taxon>Gracilibacillus</taxon>
    </lineage>
</organism>
<dbReference type="EC" id="4.2.1.20" evidence="9"/>
<feature type="active site" description="Proton acceptor" evidence="9">
    <location>
        <position position="62"/>
    </location>
</feature>
<evidence type="ECO:0000256" key="6">
    <source>
        <dbReference type="ARBA" id="ARBA00023141"/>
    </source>
</evidence>
<dbReference type="InterPro" id="IPR013785">
    <property type="entry name" value="Aldolase_TIM"/>
</dbReference>
<comment type="similarity">
    <text evidence="9 10">Belongs to the TrpA family.</text>
</comment>
<dbReference type="Pfam" id="PF00290">
    <property type="entry name" value="Trp_syntA"/>
    <property type="match status" value="1"/>
</dbReference>
<dbReference type="UniPathway" id="UPA00035">
    <property type="reaction ID" value="UER00044"/>
</dbReference>
<keyword evidence="6 9" id="KW-0057">Aromatic amino acid biosynthesis</keyword>
<comment type="catalytic activity">
    <reaction evidence="8 9">
        <text>(1S,2R)-1-C-(indol-3-yl)glycerol 3-phosphate + L-serine = D-glyceraldehyde 3-phosphate + L-tryptophan + H2O</text>
        <dbReference type="Rhea" id="RHEA:10532"/>
        <dbReference type="ChEBI" id="CHEBI:15377"/>
        <dbReference type="ChEBI" id="CHEBI:33384"/>
        <dbReference type="ChEBI" id="CHEBI:57912"/>
        <dbReference type="ChEBI" id="CHEBI:58866"/>
        <dbReference type="ChEBI" id="CHEBI:59776"/>
        <dbReference type="EC" id="4.2.1.20"/>
    </reaction>
</comment>
<comment type="pathway">
    <text evidence="2 9">Amino-acid biosynthesis; L-tryptophan biosynthesis; L-tryptophan from chorismate: step 5/5.</text>
</comment>
<dbReference type="CDD" id="cd04724">
    <property type="entry name" value="Tryptophan_synthase_alpha"/>
    <property type="match status" value="1"/>
</dbReference>
<dbReference type="InterPro" id="IPR011060">
    <property type="entry name" value="RibuloseP-bd_barrel"/>
</dbReference>
<evidence type="ECO:0000256" key="7">
    <source>
        <dbReference type="ARBA" id="ARBA00023239"/>
    </source>
</evidence>
<dbReference type="PANTHER" id="PTHR43406">
    <property type="entry name" value="TRYPTOPHAN SYNTHASE, ALPHA CHAIN"/>
    <property type="match status" value="1"/>
</dbReference>
<keyword evidence="12" id="KW-1185">Reference proteome</keyword>
<comment type="function">
    <text evidence="1 9">The alpha subunit is responsible for the aldol cleavage of indoleglycerol phosphate to indole and glyceraldehyde 3-phosphate.</text>
</comment>
<evidence type="ECO:0000256" key="9">
    <source>
        <dbReference type="HAMAP-Rule" id="MF_00131"/>
    </source>
</evidence>
<reference evidence="11 12" key="1">
    <citation type="submission" date="2019-10" db="EMBL/GenBank/DDBJ databases">
        <title>Gracilibacillus sp. nov. isolated from rice seeds.</title>
        <authorList>
            <person name="He S."/>
        </authorList>
    </citation>
    <scope>NUCLEOTIDE SEQUENCE [LARGE SCALE GENOMIC DNA]</scope>
    <source>
        <strain evidence="11 12">TD8</strain>
    </source>
</reference>
<evidence type="ECO:0000256" key="10">
    <source>
        <dbReference type="RuleBase" id="RU003662"/>
    </source>
</evidence>
<name>A0A7C8GUI9_9BACI</name>
<dbReference type="RefSeq" id="WP_153402536.1">
    <property type="nucleotide sequence ID" value="NZ_ML762428.1"/>
</dbReference>
<keyword evidence="7 9" id="KW-0456">Lyase</keyword>
<evidence type="ECO:0000256" key="4">
    <source>
        <dbReference type="ARBA" id="ARBA00022605"/>
    </source>
</evidence>
<comment type="subunit">
    <text evidence="3 9">Tetramer of two alpha and two beta chains.</text>
</comment>